<dbReference type="RefSeq" id="WP_096259903.1">
    <property type="nucleotide sequence ID" value="NZ_BDME01000006.1"/>
</dbReference>
<reference evidence="1 2" key="1">
    <citation type="journal article" date="2017" name="Syst. Appl. Microbiol.">
        <title>Lebetimonas natsushimae sp. nov., a novel strictly anaerobic, moderately thermophilic chemoautotroph isolated from a deep-sea hydrothermal vent polychaete nest in the Mid-Okinawa Trough.</title>
        <authorList>
            <person name="Nagata R."/>
            <person name="Takaki Y."/>
            <person name="Tame A."/>
            <person name="Nunoura T."/>
            <person name="Muto H."/>
            <person name="Mino S."/>
            <person name="Sawayama S."/>
            <person name="Takai K."/>
            <person name="Nakagawa S."/>
        </authorList>
    </citation>
    <scope>NUCLEOTIDE SEQUENCE [LARGE SCALE GENOMIC DNA]</scope>
    <source>
        <strain evidence="1 2">HS1857</strain>
    </source>
</reference>
<dbReference type="PANTHER" id="PTHR43668">
    <property type="entry name" value="ALLANTOINASE"/>
    <property type="match status" value="1"/>
</dbReference>
<dbReference type="OrthoDB" id="9803027at2"/>
<evidence type="ECO:0000313" key="1">
    <source>
        <dbReference type="EMBL" id="GAX88127.1"/>
    </source>
</evidence>
<name>A0A292YDZ6_9BACT</name>
<gene>
    <name evidence="1" type="ORF">LNAT_P1422</name>
</gene>
<dbReference type="PANTHER" id="PTHR43668:SF2">
    <property type="entry name" value="ALLANTOINASE"/>
    <property type="match status" value="1"/>
</dbReference>
<comment type="caution">
    <text evidence="1">The sequence shown here is derived from an EMBL/GenBank/DDBJ whole genome shotgun (WGS) entry which is preliminary data.</text>
</comment>
<sequence>MKRVPKAIDINVKNSESIARLSKAAKNGGVDTIVMIPSHKPIYDKLHLAYNLKRAQESHINLLVAIEGIHDNKLSNISILKKRGASAIYINSDEDMNLIKRVFEYAEFLNIPIFVNCNNKVLSNAVMNDSKIAYSLGVSGIPNYAESAEVAKIYELSNHFRAKVVFSGISTKESIEILKNKKENIFVDVCIDNLYFTDEMLKDFNTLYKTFPPLRSEEDRVTLLKACEEGTVDFISSNHIATNNKDLPIEEAEFGISKLDIFLPLAYSLPLKKETVTKLISTNPAKLFDIEINDYVNLQKGEFEVDLNNFASKGKNCPYKTLKYKIVE</sequence>
<dbReference type="EMBL" id="BDME01000006">
    <property type="protein sequence ID" value="GAX88127.1"/>
    <property type="molecule type" value="Genomic_DNA"/>
</dbReference>
<proteinExistence type="predicted"/>
<dbReference type="AlphaFoldDB" id="A0A292YDZ6"/>
<dbReference type="InterPro" id="IPR050138">
    <property type="entry name" value="DHOase/Allantoinase_Hydrolase"/>
</dbReference>
<dbReference type="Proteomes" id="UP000217944">
    <property type="component" value="Unassembled WGS sequence"/>
</dbReference>
<dbReference type="GO" id="GO:0004151">
    <property type="term" value="F:dihydroorotase activity"/>
    <property type="evidence" value="ECO:0007669"/>
    <property type="project" value="UniProtKB-EC"/>
</dbReference>
<dbReference type="GO" id="GO:0005737">
    <property type="term" value="C:cytoplasm"/>
    <property type="evidence" value="ECO:0007669"/>
    <property type="project" value="TreeGrafter"/>
</dbReference>
<dbReference type="GO" id="GO:0006145">
    <property type="term" value="P:purine nucleobase catabolic process"/>
    <property type="evidence" value="ECO:0007669"/>
    <property type="project" value="TreeGrafter"/>
</dbReference>
<keyword evidence="1" id="KW-0378">Hydrolase</keyword>
<dbReference type="EC" id="3.5.2.3" evidence="1"/>
<keyword evidence="2" id="KW-1185">Reference proteome</keyword>
<organism evidence="1 2">
    <name type="scientific">Lebetimonas natsushimae</name>
    <dbReference type="NCBI Taxonomy" id="1936991"/>
    <lineage>
        <taxon>Bacteria</taxon>
        <taxon>Pseudomonadati</taxon>
        <taxon>Campylobacterota</taxon>
        <taxon>Epsilonproteobacteria</taxon>
        <taxon>Nautiliales</taxon>
        <taxon>Nautiliaceae</taxon>
        <taxon>Lebetimonas</taxon>
    </lineage>
</organism>
<protein>
    <submittedName>
        <fullName evidence="1">Dihydroorotase</fullName>
        <ecNumber evidence="1">3.5.2.3</ecNumber>
    </submittedName>
</protein>
<dbReference type="Gene3D" id="3.20.20.140">
    <property type="entry name" value="Metal-dependent hydrolases"/>
    <property type="match status" value="1"/>
</dbReference>
<evidence type="ECO:0000313" key="2">
    <source>
        <dbReference type="Proteomes" id="UP000217944"/>
    </source>
</evidence>
<dbReference type="SUPFAM" id="SSF51556">
    <property type="entry name" value="Metallo-dependent hydrolases"/>
    <property type="match status" value="1"/>
</dbReference>
<dbReference type="GO" id="GO:0004038">
    <property type="term" value="F:allantoinase activity"/>
    <property type="evidence" value="ECO:0007669"/>
    <property type="project" value="TreeGrafter"/>
</dbReference>
<accession>A0A292YDZ6</accession>
<dbReference type="InterPro" id="IPR032466">
    <property type="entry name" value="Metal_Hydrolase"/>
</dbReference>